<feature type="compositionally biased region" description="Polar residues" evidence="1">
    <location>
        <begin position="118"/>
        <end position="135"/>
    </location>
</feature>
<dbReference type="Proteomes" id="UP000620124">
    <property type="component" value="Unassembled WGS sequence"/>
</dbReference>
<feature type="region of interest" description="Disordered" evidence="1">
    <location>
        <begin position="118"/>
        <end position="273"/>
    </location>
</feature>
<feature type="compositionally biased region" description="Polar residues" evidence="1">
    <location>
        <begin position="226"/>
        <end position="259"/>
    </location>
</feature>
<accession>A0A8H6Y097</accession>
<keyword evidence="2" id="KW-0732">Signal</keyword>
<name>A0A8H6Y097_9AGAR</name>
<feature type="compositionally biased region" description="Polar residues" evidence="1">
    <location>
        <begin position="192"/>
        <end position="209"/>
    </location>
</feature>
<feature type="chain" id="PRO_5034412377" evidence="2">
    <location>
        <begin position="18"/>
        <end position="317"/>
    </location>
</feature>
<feature type="signal peptide" evidence="2">
    <location>
        <begin position="1"/>
        <end position="17"/>
    </location>
</feature>
<sequence>MRFFCFMLSLLVPPSSSFFLTGPDTALSGESIQFNWTREAGDPVSFGLMQRSLAGNAPILSINGVPNEAGATTGTASVVFQTAGQIILSGVDQLSLDPAAPPNQLAPGKQLTIAESGSNLDTTTQVPPIEPTSTKPESTPDSTPTLTPTIPTTTSATTSPAPVTPTSSNQVADQPPVSFSSTTFGAGLVNPKPQQSTIRSTEPFSSPGENSADPSASTTPKTSPSEQDQSTVVPPHSEQNSQSLTQIPESPESSGTSIPSPAGQHAASRSGGGPNKQVLIAAVVTVFLLPSLSGGSSYSCAVSAPRLRADSIVSASG</sequence>
<dbReference type="EMBL" id="JACAZI010000010">
    <property type="protein sequence ID" value="KAF7350024.1"/>
    <property type="molecule type" value="Genomic_DNA"/>
</dbReference>
<protein>
    <submittedName>
        <fullName evidence="3">Uncharacterized protein</fullName>
    </submittedName>
</protein>
<proteinExistence type="predicted"/>
<feature type="compositionally biased region" description="Low complexity" evidence="1">
    <location>
        <begin position="211"/>
        <end position="225"/>
    </location>
</feature>
<gene>
    <name evidence="3" type="ORF">MVEN_01304100</name>
</gene>
<evidence type="ECO:0000256" key="1">
    <source>
        <dbReference type="SAM" id="MobiDB-lite"/>
    </source>
</evidence>
<comment type="caution">
    <text evidence="3">The sequence shown here is derived from an EMBL/GenBank/DDBJ whole genome shotgun (WGS) entry which is preliminary data.</text>
</comment>
<feature type="compositionally biased region" description="Low complexity" evidence="1">
    <location>
        <begin position="136"/>
        <end position="168"/>
    </location>
</feature>
<dbReference type="OrthoDB" id="3005916at2759"/>
<feature type="compositionally biased region" description="Polar residues" evidence="1">
    <location>
        <begin position="169"/>
        <end position="184"/>
    </location>
</feature>
<evidence type="ECO:0000256" key="2">
    <source>
        <dbReference type="SAM" id="SignalP"/>
    </source>
</evidence>
<dbReference type="AlphaFoldDB" id="A0A8H6Y097"/>
<evidence type="ECO:0000313" key="3">
    <source>
        <dbReference type="EMBL" id="KAF7350024.1"/>
    </source>
</evidence>
<organism evidence="3 4">
    <name type="scientific">Mycena venus</name>
    <dbReference type="NCBI Taxonomy" id="2733690"/>
    <lineage>
        <taxon>Eukaryota</taxon>
        <taxon>Fungi</taxon>
        <taxon>Dikarya</taxon>
        <taxon>Basidiomycota</taxon>
        <taxon>Agaricomycotina</taxon>
        <taxon>Agaricomycetes</taxon>
        <taxon>Agaricomycetidae</taxon>
        <taxon>Agaricales</taxon>
        <taxon>Marasmiineae</taxon>
        <taxon>Mycenaceae</taxon>
        <taxon>Mycena</taxon>
    </lineage>
</organism>
<keyword evidence="4" id="KW-1185">Reference proteome</keyword>
<evidence type="ECO:0000313" key="4">
    <source>
        <dbReference type="Proteomes" id="UP000620124"/>
    </source>
</evidence>
<reference evidence="3" key="1">
    <citation type="submission" date="2020-05" db="EMBL/GenBank/DDBJ databases">
        <title>Mycena genomes resolve the evolution of fungal bioluminescence.</title>
        <authorList>
            <person name="Tsai I.J."/>
        </authorList>
    </citation>
    <scope>NUCLEOTIDE SEQUENCE</scope>
    <source>
        <strain evidence="3">CCC161011</strain>
    </source>
</reference>